<feature type="domain" description="Glyoxalase-like" evidence="1">
    <location>
        <begin position="6"/>
        <end position="148"/>
    </location>
</feature>
<dbReference type="PANTHER" id="PTHR35908:SF1">
    <property type="entry name" value="CONSERVED PROTEIN"/>
    <property type="match status" value="1"/>
</dbReference>
<evidence type="ECO:0000259" key="1">
    <source>
        <dbReference type="Pfam" id="PF18029"/>
    </source>
</evidence>
<dbReference type="Proteomes" id="UP000581206">
    <property type="component" value="Unassembled WGS sequence"/>
</dbReference>
<dbReference type="Gene3D" id="3.10.180.10">
    <property type="entry name" value="2,3-Dihydroxybiphenyl 1,2-Dioxygenase, domain 1"/>
    <property type="match status" value="1"/>
</dbReference>
<sequence length="149" mass="16432">MALDVQIVIDCHGPRALGAFWITALDYIEEPPPTPFASWDEAMDAWGIPVDGDRDPAYAIVDPEGRRPRVFFQKVPEGKTVKNRVHLDIRYSESRGIPMDDRAARLAAAREHAATLVAAGGTVLYEIDDEREGAWVVVADPEGNEFCVA</sequence>
<name>A0A7X6KTP2_9CELL</name>
<dbReference type="InterPro" id="IPR041581">
    <property type="entry name" value="Glyoxalase_6"/>
</dbReference>
<dbReference type="SUPFAM" id="SSF54593">
    <property type="entry name" value="Glyoxalase/Bleomycin resistance protein/Dihydroxybiphenyl dioxygenase"/>
    <property type="match status" value="1"/>
</dbReference>
<accession>A0A7X6KTP2</accession>
<dbReference type="PANTHER" id="PTHR35908">
    <property type="entry name" value="HYPOTHETICAL FUSION PROTEIN"/>
    <property type="match status" value="1"/>
</dbReference>
<organism evidence="2 3">
    <name type="scientific">Cellulomonas denverensis</name>
    <dbReference type="NCBI Taxonomy" id="264297"/>
    <lineage>
        <taxon>Bacteria</taxon>
        <taxon>Bacillati</taxon>
        <taxon>Actinomycetota</taxon>
        <taxon>Actinomycetes</taxon>
        <taxon>Micrococcales</taxon>
        <taxon>Cellulomonadaceae</taxon>
        <taxon>Cellulomonas</taxon>
    </lineage>
</organism>
<protein>
    <submittedName>
        <fullName evidence="2">VOC family protein</fullName>
    </submittedName>
</protein>
<dbReference type="Pfam" id="PF18029">
    <property type="entry name" value="Glyoxalase_6"/>
    <property type="match status" value="1"/>
</dbReference>
<dbReference type="RefSeq" id="WP_168629216.1">
    <property type="nucleotide sequence ID" value="NZ_BONL01000015.1"/>
</dbReference>
<evidence type="ECO:0000313" key="3">
    <source>
        <dbReference type="Proteomes" id="UP000581206"/>
    </source>
</evidence>
<gene>
    <name evidence="2" type="ORF">HGA03_05440</name>
</gene>
<reference evidence="2 3" key="1">
    <citation type="submission" date="2020-04" db="EMBL/GenBank/DDBJ databases">
        <title>MicrobeNet Type strains.</title>
        <authorList>
            <person name="Nicholson A.C."/>
        </authorList>
    </citation>
    <scope>NUCLEOTIDE SEQUENCE [LARGE SCALE GENOMIC DNA]</scope>
    <source>
        <strain evidence="2 3">ATCC BAA-788</strain>
    </source>
</reference>
<dbReference type="EMBL" id="JAAXOX010000002">
    <property type="protein sequence ID" value="NKY22107.1"/>
    <property type="molecule type" value="Genomic_DNA"/>
</dbReference>
<evidence type="ECO:0000313" key="2">
    <source>
        <dbReference type="EMBL" id="NKY22107.1"/>
    </source>
</evidence>
<comment type="caution">
    <text evidence="2">The sequence shown here is derived from an EMBL/GenBank/DDBJ whole genome shotgun (WGS) entry which is preliminary data.</text>
</comment>
<dbReference type="InterPro" id="IPR029068">
    <property type="entry name" value="Glyas_Bleomycin-R_OHBP_Dase"/>
</dbReference>
<dbReference type="AlphaFoldDB" id="A0A7X6KTP2"/>
<proteinExistence type="predicted"/>
<keyword evidence="3" id="KW-1185">Reference proteome</keyword>